<dbReference type="EMBL" id="CP138858">
    <property type="protein sequence ID" value="WPJ97415.1"/>
    <property type="molecule type" value="Genomic_DNA"/>
</dbReference>
<feature type="domain" description="Glycosyl hydrolase family 13 catalytic" evidence="1">
    <location>
        <begin position="14"/>
        <end position="425"/>
    </location>
</feature>
<organism evidence="2 3">
    <name type="scientific">Coraliomargarita algicola</name>
    <dbReference type="NCBI Taxonomy" id="3092156"/>
    <lineage>
        <taxon>Bacteria</taxon>
        <taxon>Pseudomonadati</taxon>
        <taxon>Verrucomicrobiota</taxon>
        <taxon>Opitutia</taxon>
        <taxon>Puniceicoccales</taxon>
        <taxon>Coraliomargaritaceae</taxon>
        <taxon>Coraliomargarita</taxon>
    </lineage>
</organism>
<protein>
    <submittedName>
        <fullName evidence="2">Alpha-amylase family glycosyl hydrolase</fullName>
    </submittedName>
</protein>
<dbReference type="RefSeq" id="WP_319834259.1">
    <property type="nucleotide sequence ID" value="NZ_CP138858.1"/>
</dbReference>
<dbReference type="InterPro" id="IPR017853">
    <property type="entry name" value="GH"/>
</dbReference>
<name>A0ABZ0RRK0_9BACT</name>
<accession>A0ABZ0RRK0</accession>
<dbReference type="InterPro" id="IPR045857">
    <property type="entry name" value="O16G_dom_2"/>
</dbReference>
<dbReference type="GO" id="GO:0016787">
    <property type="term" value="F:hydrolase activity"/>
    <property type="evidence" value="ECO:0007669"/>
    <property type="project" value="UniProtKB-KW"/>
</dbReference>
<dbReference type="Gene3D" id="3.20.20.80">
    <property type="entry name" value="Glycosidases"/>
    <property type="match status" value="2"/>
</dbReference>
<dbReference type="Pfam" id="PF00128">
    <property type="entry name" value="Alpha-amylase"/>
    <property type="match status" value="1"/>
</dbReference>
<reference evidence="2 3" key="1">
    <citation type="submission" date="2023-11" db="EMBL/GenBank/DDBJ databases">
        <title>Coraliomargarita sp. nov., isolated from marine algae.</title>
        <authorList>
            <person name="Lee J.K."/>
            <person name="Baek J.H."/>
            <person name="Kim J.M."/>
            <person name="Choi D.G."/>
            <person name="Jeon C.O."/>
        </authorList>
    </citation>
    <scope>NUCLEOTIDE SEQUENCE [LARGE SCALE GENOMIC DNA]</scope>
    <source>
        <strain evidence="2 3">J2-16</strain>
    </source>
</reference>
<dbReference type="PANTHER" id="PTHR10357">
    <property type="entry name" value="ALPHA-AMYLASE FAMILY MEMBER"/>
    <property type="match status" value="1"/>
</dbReference>
<dbReference type="SMART" id="SM00642">
    <property type="entry name" value="Aamy"/>
    <property type="match status" value="1"/>
</dbReference>
<gene>
    <name evidence="2" type="ORF">SH580_06790</name>
</gene>
<keyword evidence="3" id="KW-1185">Reference proteome</keyword>
<dbReference type="InterPro" id="IPR006047">
    <property type="entry name" value="GH13_cat_dom"/>
</dbReference>
<proteinExistence type="predicted"/>
<evidence type="ECO:0000313" key="2">
    <source>
        <dbReference type="EMBL" id="WPJ97415.1"/>
    </source>
</evidence>
<dbReference type="Proteomes" id="UP001324993">
    <property type="component" value="Chromosome"/>
</dbReference>
<evidence type="ECO:0000259" key="1">
    <source>
        <dbReference type="SMART" id="SM00642"/>
    </source>
</evidence>
<sequence length="540" mass="60783">MRSNSWLKDAIIYQVYPQTFQDSNGDGIGDFQGLVRRLDYIQELGVDVIWLNPCFDSPFGDAGYDIRDFYKIAPRYGDEADLSDLVEAAHARGIKVILDLVAGHTSMDNPWFLEEAANPKSPEANRYIWKNRDFDPKLGPKKGDFVSNFFWYQPALNFGYAVPTEAWQDSVDAPGPQKNRAELRRIMAYWFDRGCDGFRVDMAGAMVKPSDPQALAETIRLWQEMRVWIDATYPDKLLFAEWSHPVQAINAGFDLDFIMHFNVPGYPSLFFNGVGAIPNKEGPCYFDREGRGSLEVFRKAYSEQLDGTRGQGFVSLPVANHDFQRLRCGARSWDELRCAWVFFMTQAGPPTIYYGEEIGMRYVEDAPAKEGSTLQGITAANAGTLDLGERAGTRTPMQWDDSDNAGFSTASESELYLPIDSDPERPTVAKQEADPNSLLHFVRELVRLRKSHPALGSEGSYTILNPVEQSYPMVYMRELNGLRYLIALNPSAVRQSISLAVDGSLGEFLLNQGCQWAGGQGMLRVDVERFSYSIVEVQTE</sequence>
<dbReference type="Gene3D" id="3.90.400.10">
    <property type="entry name" value="Oligo-1,6-glucosidase, Domain 2"/>
    <property type="match status" value="1"/>
</dbReference>
<evidence type="ECO:0000313" key="3">
    <source>
        <dbReference type="Proteomes" id="UP001324993"/>
    </source>
</evidence>
<dbReference type="SUPFAM" id="SSF51445">
    <property type="entry name" value="(Trans)glycosidases"/>
    <property type="match status" value="1"/>
</dbReference>
<keyword evidence="2" id="KW-0378">Hydrolase</keyword>